<feature type="transmembrane region" description="Helical" evidence="5">
    <location>
        <begin position="936"/>
        <end position="954"/>
    </location>
</feature>
<keyword evidence="5" id="KW-0472">Membrane</keyword>
<dbReference type="AlphaFoldDB" id="A0AAD1UM80"/>
<dbReference type="InterPro" id="IPR043543">
    <property type="entry name" value="PAPPA/PAPPA2"/>
</dbReference>
<dbReference type="PANTHER" id="PTHR46130:SF3">
    <property type="entry name" value="CHROMOSOME UNDETERMINED SCAFFOLD_33, WHOLE GENOME SHOTGUN SEQUENCE"/>
    <property type="match status" value="1"/>
</dbReference>
<dbReference type="GO" id="GO:0006508">
    <property type="term" value="P:proteolysis"/>
    <property type="evidence" value="ECO:0007669"/>
    <property type="project" value="TreeGrafter"/>
</dbReference>
<feature type="transmembrane region" description="Helical" evidence="5">
    <location>
        <begin position="1022"/>
        <end position="1043"/>
    </location>
</feature>
<feature type="transmembrane region" description="Helical" evidence="5">
    <location>
        <begin position="782"/>
        <end position="805"/>
    </location>
</feature>
<feature type="compositionally biased region" description="Basic and acidic residues" evidence="4">
    <location>
        <begin position="1100"/>
        <end position="1114"/>
    </location>
</feature>
<evidence type="ECO:0000313" key="8">
    <source>
        <dbReference type="Proteomes" id="UP001295684"/>
    </source>
</evidence>
<keyword evidence="5" id="KW-1133">Transmembrane helix</keyword>
<feature type="transmembrane region" description="Helical" evidence="5">
    <location>
        <begin position="960"/>
        <end position="979"/>
    </location>
</feature>
<evidence type="ECO:0000256" key="2">
    <source>
        <dbReference type="ARBA" id="ARBA00022737"/>
    </source>
</evidence>
<evidence type="ECO:0000256" key="1">
    <source>
        <dbReference type="ARBA" id="ARBA00022729"/>
    </source>
</evidence>
<feature type="region of interest" description="Disordered" evidence="4">
    <location>
        <begin position="1079"/>
        <end position="1169"/>
    </location>
</feature>
<keyword evidence="5" id="KW-0812">Transmembrane</keyword>
<dbReference type="EMBL" id="CAMPGE010010593">
    <property type="protein sequence ID" value="CAI2369442.1"/>
    <property type="molecule type" value="Genomic_DNA"/>
</dbReference>
<gene>
    <name evidence="7" type="ORF">ECRASSUSDP1_LOCUS10743</name>
</gene>
<dbReference type="GO" id="GO:0004222">
    <property type="term" value="F:metalloendopeptidase activity"/>
    <property type="evidence" value="ECO:0007669"/>
    <property type="project" value="TreeGrafter"/>
</dbReference>
<dbReference type="Proteomes" id="UP001295684">
    <property type="component" value="Unassembled WGS sequence"/>
</dbReference>
<keyword evidence="1 6" id="KW-0732">Signal</keyword>
<proteinExistence type="predicted"/>
<feature type="transmembrane region" description="Helical" evidence="5">
    <location>
        <begin position="863"/>
        <end position="883"/>
    </location>
</feature>
<accession>A0AAD1UM80</accession>
<keyword evidence="3" id="KW-1015">Disulfide bond</keyword>
<comment type="caution">
    <text evidence="7">The sequence shown here is derived from an EMBL/GenBank/DDBJ whole genome shotgun (WGS) entry which is preliminary data.</text>
</comment>
<feature type="signal peptide" evidence="6">
    <location>
        <begin position="1"/>
        <end position="17"/>
    </location>
</feature>
<protein>
    <submittedName>
        <fullName evidence="7">Uncharacterized protein</fullName>
    </submittedName>
</protein>
<feature type="transmembrane region" description="Helical" evidence="5">
    <location>
        <begin position="684"/>
        <end position="703"/>
    </location>
</feature>
<evidence type="ECO:0000256" key="6">
    <source>
        <dbReference type="SAM" id="SignalP"/>
    </source>
</evidence>
<dbReference type="Pfam" id="PF13948">
    <property type="entry name" value="DUF4215"/>
    <property type="match status" value="4"/>
</dbReference>
<feature type="compositionally biased region" description="Basic and acidic residues" evidence="4">
    <location>
        <begin position="1136"/>
        <end position="1157"/>
    </location>
</feature>
<feature type="transmembrane region" description="Helical" evidence="5">
    <location>
        <begin position="715"/>
        <end position="734"/>
    </location>
</feature>
<keyword evidence="2" id="KW-0677">Repeat</keyword>
<dbReference type="GO" id="GO:0005615">
    <property type="term" value="C:extracellular space"/>
    <property type="evidence" value="ECO:0007669"/>
    <property type="project" value="TreeGrafter"/>
</dbReference>
<evidence type="ECO:0000256" key="4">
    <source>
        <dbReference type="SAM" id="MobiDB-lite"/>
    </source>
</evidence>
<sequence>MIRVITTLLWLCYSANAFVGNKITPPSKLHTQKIGLNQSEVSLYNSLTKRRALPCGDGVLDAGELCDDRNTNPADGCSADCLTLEAGFECPNPGLPCVEICGDAVDGGTYECDDGNTSPNDGCDDKCRLEAIGFDCPTVKPFPTVCTEICGDGMNFGNYPCDDGNTVGGDGCSATCSVEKGFCCDKEGCNDICGDGLEGGGTHVCDDGNVIFGDGCDHRCEYVSGFTCSATFPTTCVENCDSEDWYFNACEDYNGVNGDGCSNTCEVEHSYQCEEGDPLNPDVCIEICGDGYDFFNYHCDDGNYNSGDGCSVLCLPEVGYECVNGTNDKPDVCPEICGDGLNFGWYECDDGNLINGDGCDDTCQVEFRWRCYDGTPTRKDTCEEKCGDGIDLKINACEDSNVLEWDGCNRYCNMEEGWVCTGGNVTHADICSETFGDGCRVGTEECDDNNLINGDGCSSLMKIETGYVCTGGNLTTSKDDFCTAANYTVSDTTCACISTEKDTCTEICGDGLNVGVWECDDGNNRNYDGCNSVCTIEDGWECSGGSNITADTCIMKPRPYVEDVFVSLNGSVVIVWFNEKMKLYTGWNESDFNMYITGDQEVYNFTWSLRNATSLQVVGNNEFYFDIDVKDQIAGYGHERINIQFNNDQYFGAEATTLKLLNWTVSTHLHQQASKQDDQCGIKYPIYLFWLSFACMVFVVMFYSYRYMNSMTPLWLIISSFQILFMHCTMDLYIPTCLLDFYRGIGKLVFLELPALRNIVTPAHKDGLSLRFNDTGFDSPVFLANAICGIFVIFFLIPLMLVRYLRKKNIKNERLLEVLRRYWQQWIVVILLLIYARLSFACAINFEIMTILDSDILTASSVLTVYCAMSLIMLLLFFLYVGVHTYHRTKDDRISIELGNQRPKMAHGSMDPSLPATRIMVYMLEDIDIRKGPAPFHYVLYFLRLTIWAFALVKLRRDEIAALCLLTIMNTIYLLWMIHVRPYKTNLNNRLGIFVEMCTLLITLLIFPYIRAWPPRDIFIDFARYQFLIIWIMVLGVTFIIIADHIWKRFISKEDYYQKPHRTIFQSRPRLKKAKKIPIPEPVINEAEGEGEESEEEKEEEKKEQPKEETKEPPKGQPSATSSYYTEGEESEYESGTERDTSRPRRDSINEESKDSGPEVLYEKPNNADDNIEMNILSADVNLANEATGADFGVGGSYNKNVDKS</sequence>
<organism evidence="7 8">
    <name type="scientific">Euplotes crassus</name>
    <dbReference type="NCBI Taxonomy" id="5936"/>
    <lineage>
        <taxon>Eukaryota</taxon>
        <taxon>Sar</taxon>
        <taxon>Alveolata</taxon>
        <taxon>Ciliophora</taxon>
        <taxon>Intramacronucleata</taxon>
        <taxon>Spirotrichea</taxon>
        <taxon>Hypotrichia</taxon>
        <taxon>Euplotida</taxon>
        <taxon>Euplotidae</taxon>
        <taxon>Moneuplotes</taxon>
    </lineage>
</organism>
<evidence type="ECO:0000256" key="3">
    <source>
        <dbReference type="ARBA" id="ARBA00023157"/>
    </source>
</evidence>
<evidence type="ECO:0000313" key="7">
    <source>
        <dbReference type="EMBL" id="CAI2369442.1"/>
    </source>
</evidence>
<dbReference type="GO" id="GO:0007166">
    <property type="term" value="P:cell surface receptor signaling pathway"/>
    <property type="evidence" value="ECO:0007669"/>
    <property type="project" value="TreeGrafter"/>
</dbReference>
<keyword evidence="8" id="KW-1185">Reference proteome</keyword>
<reference evidence="7" key="1">
    <citation type="submission" date="2023-07" db="EMBL/GenBank/DDBJ databases">
        <authorList>
            <consortium name="AG Swart"/>
            <person name="Singh M."/>
            <person name="Singh A."/>
            <person name="Seah K."/>
            <person name="Emmerich C."/>
        </authorList>
    </citation>
    <scope>NUCLEOTIDE SEQUENCE</scope>
    <source>
        <strain evidence="7">DP1</strain>
    </source>
</reference>
<feature type="chain" id="PRO_5042009800" evidence="6">
    <location>
        <begin position="18"/>
        <end position="1205"/>
    </location>
</feature>
<dbReference type="PANTHER" id="PTHR46130">
    <property type="entry name" value="LAMGL DOMAIN-CONTAINING PROTEIN"/>
    <property type="match status" value="1"/>
</dbReference>
<feature type="transmembrane region" description="Helical" evidence="5">
    <location>
        <begin position="991"/>
        <end position="1010"/>
    </location>
</feature>
<name>A0AAD1UM80_EUPCR</name>
<feature type="compositionally biased region" description="Acidic residues" evidence="4">
    <location>
        <begin position="1087"/>
        <end position="1099"/>
    </location>
</feature>
<evidence type="ECO:0000256" key="5">
    <source>
        <dbReference type="SAM" id="Phobius"/>
    </source>
</evidence>
<dbReference type="NCBIfam" id="TIGR02232">
    <property type="entry name" value="myxo_disulf_rpt"/>
    <property type="match status" value="10"/>
</dbReference>
<feature type="transmembrane region" description="Helical" evidence="5">
    <location>
        <begin position="826"/>
        <end position="851"/>
    </location>
</feature>
<dbReference type="InterPro" id="IPR011936">
    <property type="entry name" value="Myxo_disulph_rpt"/>
</dbReference>